<protein>
    <recommendedName>
        <fullName evidence="6 19">Adenosylcobinamide-GDP ribazoletransferase</fullName>
        <ecNumber evidence="5 19">2.7.8.26</ecNumber>
    </recommendedName>
    <alternativeName>
        <fullName evidence="16 19">Cobalamin synthase</fullName>
    </alternativeName>
    <alternativeName>
        <fullName evidence="15 19">Cobalamin-5'-phosphate synthase</fullName>
    </alternativeName>
</protein>
<dbReference type="EC" id="2.7.8.26" evidence="5 19"/>
<accession>A0A0M7A342</accession>
<dbReference type="STRING" id="388408.LAX5112_01925"/>
<dbReference type="Pfam" id="PF02654">
    <property type="entry name" value="CobS"/>
    <property type="match status" value="1"/>
</dbReference>
<evidence type="ECO:0000256" key="13">
    <source>
        <dbReference type="ARBA" id="ARBA00023136"/>
    </source>
</evidence>
<keyword evidence="8 19" id="KW-0169">Cobalamin biosynthesis</keyword>
<keyword evidence="7 19" id="KW-1003">Cell membrane</keyword>
<evidence type="ECO:0000256" key="15">
    <source>
        <dbReference type="ARBA" id="ARBA00032605"/>
    </source>
</evidence>
<comment type="similarity">
    <text evidence="4 19">Belongs to the CobS family.</text>
</comment>
<evidence type="ECO:0000313" key="20">
    <source>
        <dbReference type="EMBL" id="CTQ68892.1"/>
    </source>
</evidence>
<evidence type="ECO:0000256" key="12">
    <source>
        <dbReference type="ARBA" id="ARBA00022989"/>
    </source>
</evidence>
<feature type="transmembrane region" description="Helical" evidence="19">
    <location>
        <begin position="240"/>
        <end position="260"/>
    </location>
</feature>
<evidence type="ECO:0000256" key="2">
    <source>
        <dbReference type="ARBA" id="ARBA00004651"/>
    </source>
</evidence>
<sequence>MPSENDQNTETASETKPEFSWDHRTNTTAYLAALFSDMAACVRFFSRMPLGKINAADDPAALPEFARISRAAPLAGAFVALPAAGLLLVLGATSLPPLVVAVMAAAVLTIVTGALHEDGLSDVADGFFGGATVARRLDIMKDSRIGAFGAIALVFAIVLKVALIAALLDRFGAADTALLIVTVEAFSRFLMVWQWHRLPLARPDGLGARFGKPSDAALRECVLVMLVLLLPALFALPLQAVGIGIVVGVTAALSVAQVALSKINGTTGDVLGAIQQISGLGFLTGVLMVAV</sequence>
<dbReference type="PANTHER" id="PTHR34148:SF1">
    <property type="entry name" value="ADENOSYLCOBINAMIDE-GDP RIBAZOLETRANSFERASE"/>
    <property type="match status" value="1"/>
</dbReference>
<dbReference type="AlphaFoldDB" id="A0A0M7A342"/>
<keyword evidence="9 19" id="KW-0808">Transferase</keyword>
<comment type="function">
    <text evidence="14 19">Joins adenosylcobinamide-GDP and alpha-ribazole to generate adenosylcobalamin (Ado-cobalamin). Also synthesizes adenosylcobalamin 5'-phosphate from adenosylcobinamide-GDP and alpha-ribazole 5'-phosphate.</text>
</comment>
<organism evidence="20 21">
    <name type="scientific">Roseibium alexandrii</name>
    <dbReference type="NCBI Taxonomy" id="388408"/>
    <lineage>
        <taxon>Bacteria</taxon>
        <taxon>Pseudomonadati</taxon>
        <taxon>Pseudomonadota</taxon>
        <taxon>Alphaproteobacteria</taxon>
        <taxon>Hyphomicrobiales</taxon>
        <taxon>Stappiaceae</taxon>
        <taxon>Roseibium</taxon>
    </lineage>
</organism>
<evidence type="ECO:0000256" key="17">
    <source>
        <dbReference type="ARBA" id="ARBA00048623"/>
    </source>
</evidence>
<dbReference type="GO" id="GO:0009236">
    <property type="term" value="P:cobalamin biosynthetic process"/>
    <property type="evidence" value="ECO:0007669"/>
    <property type="project" value="UniProtKB-UniRule"/>
</dbReference>
<feature type="transmembrane region" description="Helical" evidence="19">
    <location>
        <begin position="272"/>
        <end position="290"/>
    </location>
</feature>
<evidence type="ECO:0000256" key="19">
    <source>
        <dbReference type="HAMAP-Rule" id="MF_00719"/>
    </source>
</evidence>
<dbReference type="GO" id="GO:0051073">
    <property type="term" value="F:adenosylcobinamide-GDP ribazoletransferase activity"/>
    <property type="evidence" value="ECO:0007669"/>
    <property type="project" value="UniProtKB-UniRule"/>
</dbReference>
<dbReference type="Proteomes" id="UP000053235">
    <property type="component" value="Unassembled WGS sequence"/>
</dbReference>
<keyword evidence="12 19" id="KW-1133">Transmembrane helix</keyword>
<evidence type="ECO:0000256" key="9">
    <source>
        <dbReference type="ARBA" id="ARBA00022679"/>
    </source>
</evidence>
<feature type="transmembrane region" description="Helical" evidence="19">
    <location>
        <begin position="145"/>
        <end position="168"/>
    </location>
</feature>
<keyword evidence="10 19" id="KW-0812">Transmembrane</keyword>
<gene>
    <name evidence="20" type="primary">cobS_1</name>
    <name evidence="19" type="synonym">cobS</name>
    <name evidence="20" type="ORF">LAX5112_01925</name>
</gene>
<evidence type="ECO:0000256" key="6">
    <source>
        <dbReference type="ARBA" id="ARBA00015850"/>
    </source>
</evidence>
<dbReference type="InterPro" id="IPR003805">
    <property type="entry name" value="CobS"/>
</dbReference>
<evidence type="ECO:0000256" key="14">
    <source>
        <dbReference type="ARBA" id="ARBA00025228"/>
    </source>
</evidence>
<comment type="subcellular location">
    <subcellularLocation>
        <location evidence="2 19">Cell membrane</location>
        <topology evidence="2 19">Multi-pass membrane protein</topology>
    </subcellularLocation>
</comment>
<dbReference type="UniPathway" id="UPA00148">
    <property type="reaction ID" value="UER00238"/>
</dbReference>
<evidence type="ECO:0000256" key="16">
    <source>
        <dbReference type="ARBA" id="ARBA00032853"/>
    </source>
</evidence>
<evidence type="ECO:0000256" key="8">
    <source>
        <dbReference type="ARBA" id="ARBA00022573"/>
    </source>
</evidence>
<evidence type="ECO:0000256" key="4">
    <source>
        <dbReference type="ARBA" id="ARBA00010561"/>
    </source>
</evidence>
<comment type="catalytic activity">
    <reaction evidence="17 19">
        <text>alpha-ribazole + adenosylcob(III)inamide-GDP = adenosylcob(III)alamin + GMP + H(+)</text>
        <dbReference type="Rhea" id="RHEA:16049"/>
        <dbReference type="ChEBI" id="CHEBI:10329"/>
        <dbReference type="ChEBI" id="CHEBI:15378"/>
        <dbReference type="ChEBI" id="CHEBI:18408"/>
        <dbReference type="ChEBI" id="CHEBI:58115"/>
        <dbReference type="ChEBI" id="CHEBI:60487"/>
        <dbReference type="EC" id="2.7.8.26"/>
    </reaction>
</comment>
<dbReference type="PANTHER" id="PTHR34148">
    <property type="entry name" value="ADENOSYLCOBINAMIDE-GDP RIBAZOLETRANSFERASE"/>
    <property type="match status" value="1"/>
</dbReference>
<keyword evidence="13 19" id="KW-0472">Membrane</keyword>
<evidence type="ECO:0000256" key="5">
    <source>
        <dbReference type="ARBA" id="ARBA00013200"/>
    </source>
</evidence>
<dbReference type="RefSeq" id="WP_055671616.1">
    <property type="nucleotide sequence ID" value="NZ_CXWD01000006.1"/>
</dbReference>
<comment type="pathway">
    <text evidence="3 19">Cofactor biosynthesis; adenosylcobalamin biosynthesis; adenosylcobalamin from cob(II)yrinate a,c-diamide: step 7/7.</text>
</comment>
<evidence type="ECO:0000313" key="21">
    <source>
        <dbReference type="Proteomes" id="UP000053235"/>
    </source>
</evidence>
<dbReference type="GO" id="GO:0008818">
    <property type="term" value="F:cobalamin 5'-phosphate synthase activity"/>
    <property type="evidence" value="ECO:0007669"/>
    <property type="project" value="UniProtKB-UniRule"/>
</dbReference>
<dbReference type="GO" id="GO:0005886">
    <property type="term" value="C:plasma membrane"/>
    <property type="evidence" value="ECO:0007669"/>
    <property type="project" value="UniProtKB-SubCell"/>
</dbReference>
<proteinExistence type="inferred from homology"/>
<name>A0A0M7A342_9HYPH</name>
<feature type="transmembrane region" description="Helical" evidence="19">
    <location>
        <begin position="71"/>
        <end position="92"/>
    </location>
</feature>
<evidence type="ECO:0000256" key="3">
    <source>
        <dbReference type="ARBA" id="ARBA00004663"/>
    </source>
</evidence>
<dbReference type="EMBL" id="CXWD01000006">
    <property type="protein sequence ID" value="CTQ68892.1"/>
    <property type="molecule type" value="Genomic_DNA"/>
</dbReference>
<dbReference type="HAMAP" id="MF_00719">
    <property type="entry name" value="CobS"/>
    <property type="match status" value="1"/>
</dbReference>
<evidence type="ECO:0000256" key="18">
    <source>
        <dbReference type="ARBA" id="ARBA00049504"/>
    </source>
</evidence>
<evidence type="ECO:0000256" key="11">
    <source>
        <dbReference type="ARBA" id="ARBA00022842"/>
    </source>
</evidence>
<evidence type="ECO:0000256" key="7">
    <source>
        <dbReference type="ARBA" id="ARBA00022475"/>
    </source>
</evidence>
<comment type="cofactor">
    <cofactor evidence="1 19">
        <name>Mg(2+)</name>
        <dbReference type="ChEBI" id="CHEBI:18420"/>
    </cofactor>
</comment>
<evidence type="ECO:0000256" key="10">
    <source>
        <dbReference type="ARBA" id="ARBA00022692"/>
    </source>
</evidence>
<evidence type="ECO:0000256" key="1">
    <source>
        <dbReference type="ARBA" id="ARBA00001946"/>
    </source>
</evidence>
<feature type="transmembrane region" description="Helical" evidence="19">
    <location>
        <begin position="98"/>
        <end position="115"/>
    </location>
</feature>
<keyword evidence="21" id="KW-1185">Reference proteome</keyword>
<comment type="catalytic activity">
    <reaction evidence="18 19">
        <text>alpha-ribazole 5'-phosphate + adenosylcob(III)inamide-GDP = adenosylcob(III)alamin 5'-phosphate + GMP + H(+)</text>
        <dbReference type="Rhea" id="RHEA:23560"/>
        <dbReference type="ChEBI" id="CHEBI:15378"/>
        <dbReference type="ChEBI" id="CHEBI:57918"/>
        <dbReference type="ChEBI" id="CHEBI:58115"/>
        <dbReference type="ChEBI" id="CHEBI:60487"/>
        <dbReference type="ChEBI" id="CHEBI:60493"/>
        <dbReference type="EC" id="2.7.8.26"/>
    </reaction>
</comment>
<keyword evidence="11 19" id="KW-0460">Magnesium</keyword>
<reference evidence="21" key="1">
    <citation type="submission" date="2015-07" db="EMBL/GenBank/DDBJ databases">
        <authorList>
            <person name="Rodrigo-Torres Lidia"/>
            <person name="Arahal R.David."/>
        </authorList>
    </citation>
    <scope>NUCLEOTIDE SEQUENCE [LARGE SCALE GENOMIC DNA]</scope>
    <source>
        <strain evidence="21">CECT 5112</strain>
    </source>
</reference>